<evidence type="ECO:0000256" key="1">
    <source>
        <dbReference type="ARBA" id="ARBA00001964"/>
    </source>
</evidence>
<organism evidence="5 6">
    <name type="scientific">Ktedonosporobacter rubrisoli</name>
    <dbReference type="NCBI Taxonomy" id="2509675"/>
    <lineage>
        <taxon>Bacteria</taxon>
        <taxon>Bacillati</taxon>
        <taxon>Chloroflexota</taxon>
        <taxon>Ktedonobacteria</taxon>
        <taxon>Ktedonobacterales</taxon>
        <taxon>Ktedonosporobacteraceae</taxon>
        <taxon>Ktedonosporobacter</taxon>
    </lineage>
</organism>
<dbReference type="InterPro" id="IPR029061">
    <property type="entry name" value="THDP-binding"/>
</dbReference>
<dbReference type="Pfam" id="PF02779">
    <property type="entry name" value="Transket_pyr"/>
    <property type="match status" value="1"/>
</dbReference>
<dbReference type="OrthoDB" id="8732661at2"/>
<feature type="domain" description="Transketolase-like pyrimidine-binding" evidence="4">
    <location>
        <begin position="4"/>
        <end position="179"/>
    </location>
</feature>
<dbReference type="PANTHER" id="PTHR43257:SF2">
    <property type="entry name" value="PYRUVATE DEHYDROGENASE E1 COMPONENT SUBUNIT BETA"/>
    <property type="match status" value="1"/>
</dbReference>
<evidence type="ECO:0000256" key="3">
    <source>
        <dbReference type="ARBA" id="ARBA00023052"/>
    </source>
</evidence>
<gene>
    <name evidence="5" type="ORF">EPA93_36420</name>
</gene>
<dbReference type="GO" id="GO:0016491">
    <property type="term" value="F:oxidoreductase activity"/>
    <property type="evidence" value="ECO:0007669"/>
    <property type="project" value="UniProtKB-KW"/>
</dbReference>
<dbReference type="RefSeq" id="WP_129892228.1">
    <property type="nucleotide sequence ID" value="NZ_CP035758.1"/>
</dbReference>
<sequence length="332" mass="36424">MRTLTYRDALREAIREEMQRDERVFILGEDIAGYGGTYAVTKGLIDEFGEKRVRDTPLAEEVITGAAIGAALNGLRPILEIMTINFSLLASDLILNSAAKFRYMFGGQPEIPLVIRTPGGGGAQRGAQHSQVLESLYAHFPGLKVVMPATPYDAKGMLKAAVRDLDPILFIEHELLYNVKGEVPDEGVEFTVPLNRGEVKRAGEHVTIVTFSRMLHIVMQAAEDLAKEGIEAEVIDLRSIRPLDIDLLVDSVKKTNRVVIAEEGWKYFGTGQGIAALIYEHAFDYLDAPIQHVAGADVPMPYSKVLERAALPDKNEIIHAAKAIVPAALARI</sequence>
<keyword evidence="3" id="KW-0786">Thiamine pyrophosphate</keyword>
<dbReference type="SUPFAM" id="SSF52518">
    <property type="entry name" value="Thiamin diphosphate-binding fold (THDP-binding)"/>
    <property type="match status" value="1"/>
</dbReference>
<keyword evidence="6" id="KW-1185">Reference proteome</keyword>
<dbReference type="KEGG" id="kbs:EPA93_36420"/>
<name>A0A4P6JZD8_KTERU</name>
<evidence type="ECO:0000256" key="2">
    <source>
        <dbReference type="ARBA" id="ARBA00023002"/>
    </source>
</evidence>
<dbReference type="Pfam" id="PF02780">
    <property type="entry name" value="Transketolase_C"/>
    <property type="match status" value="1"/>
</dbReference>
<evidence type="ECO:0000259" key="4">
    <source>
        <dbReference type="SMART" id="SM00861"/>
    </source>
</evidence>
<protein>
    <submittedName>
        <fullName evidence="5">Alpha-ketoacid dehydrogenase subunit beta</fullName>
    </submittedName>
</protein>
<dbReference type="FunFam" id="3.40.50.970:FF:000001">
    <property type="entry name" value="Pyruvate dehydrogenase E1 beta subunit"/>
    <property type="match status" value="1"/>
</dbReference>
<dbReference type="Gene3D" id="3.40.50.970">
    <property type="match status" value="1"/>
</dbReference>
<dbReference type="SMART" id="SM00861">
    <property type="entry name" value="Transket_pyr"/>
    <property type="match status" value="1"/>
</dbReference>
<dbReference type="InterPro" id="IPR005475">
    <property type="entry name" value="Transketolase-like_Pyr-bd"/>
</dbReference>
<dbReference type="EMBL" id="CP035758">
    <property type="protein sequence ID" value="QBD81167.1"/>
    <property type="molecule type" value="Genomic_DNA"/>
</dbReference>
<dbReference type="Gene3D" id="3.40.50.920">
    <property type="match status" value="1"/>
</dbReference>
<evidence type="ECO:0000313" key="5">
    <source>
        <dbReference type="EMBL" id="QBD81167.1"/>
    </source>
</evidence>
<keyword evidence="2" id="KW-0560">Oxidoreductase</keyword>
<accession>A0A4P6JZD8</accession>
<dbReference type="AlphaFoldDB" id="A0A4P6JZD8"/>
<evidence type="ECO:0000313" key="6">
    <source>
        <dbReference type="Proteomes" id="UP000290365"/>
    </source>
</evidence>
<dbReference type="PANTHER" id="PTHR43257">
    <property type="entry name" value="PYRUVATE DEHYDROGENASE E1 COMPONENT BETA SUBUNIT"/>
    <property type="match status" value="1"/>
</dbReference>
<dbReference type="CDD" id="cd07036">
    <property type="entry name" value="TPP_PYR_E1-PDHc-beta_like"/>
    <property type="match status" value="1"/>
</dbReference>
<dbReference type="Proteomes" id="UP000290365">
    <property type="component" value="Chromosome"/>
</dbReference>
<proteinExistence type="predicted"/>
<dbReference type="InterPro" id="IPR033248">
    <property type="entry name" value="Transketolase_C"/>
</dbReference>
<dbReference type="InterPro" id="IPR009014">
    <property type="entry name" value="Transketo_C/PFOR_II"/>
</dbReference>
<dbReference type="FunFam" id="3.40.50.920:FF:000001">
    <property type="entry name" value="Pyruvate dehydrogenase E1 beta subunit"/>
    <property type="match status" value="1"/>
</dbReference>
<dbReference type="NCBIfam" id="NF006667">
    <property type="entry name" value="PRK09212.1"/>
    <property type="match status" value="1"/>
</dbReference>
<dbReference type="SUPFAM" id="SSF52922">
    <property type="entry name" value="TK C-terminal domain-like"/>
    <property type="match status" value="1"/>
</dbReference>
<reference evidence="5 6" key="1">
    <citation type="submission" date="2019-01" db="EMBL/GenBank/DDBJ databases">
        <title>Ktedonosporobacter rubrisoli SCAWS-G2.</title>
        <authorList>
            <person name="Huang Y."/>
            <person name="Yan B."/>
        </authorList>
    </citation>
    <scope>NUCLEOTIDE SEQUENCE [LARGE SCALE GENOMIC DNA]</scope>
    <source>
        <strain evidence="5 6">SCAWS-G2</strain>
    </source>
</reference>
<comment type="cofactor">
    <cofactor evidence="1">
        <name>thiamine diphosphate</name>
        <dbReference type="ChEBI" id="CHEBI:58937"/>
    </cofactor>
</comment>